<feature type="chain" id="PRO_5044895358" evidence="1">
    <location>
        <begin position="17"/>
        <end position="125"/>
    </location>
</feature>
<name>A0ABD0KWK3_9CAEN</name>
<dbReference type="AlphaFoldDB" id="A0ABD0KWK3"/>
<reference evidence="2 3" key="1">
    <citation type="journal article" date="2023" name="Sci. Data">
        <title>Genome assembly of the Korean intertidal mud-creeper Batillaria attramentaria.</title>
        <authorList>
            <person name="Patra A.K."/>
            <person name="Ho P.T."/>
            <person name="Jun S."/>
            <person name="Lee S.J."/>
            <person name="Kim Y."/>
            <person name="Won Y.J."/>
        </authorList>
    </citation>
    <scope>NUCLEOTIDE SEQUENCE [LARGE SCALE GENOMIC DNA]</scope>
    <source>
        <strain evidence="2">Wonlab-2016</strain>
    </source>
</reference>
<evidence type="ECO:0000256" key="1">
    <source>
        <dbReference type="SAM" id="SignalP"/>
    </source>
</evidence>
<dbReference type="EMBL" id="JACVVK020000118">
    <property type="protein sequence ID" value="KAK7491127.1"/>
    <property type="molecule type" value="Genomic_DNA"/>
</dbReference>
<evidence type="ECO:0000313" key="3">
    <source>
        <dbReference type="Proteomes" id="UP001519460"/>
    </source>
</evidence>
<keyword evidence="3" id="KW-1185">Reference proteome</keyword>
<dbReference type="Proteomes" id="UP001519460">
    <property type="component" value="Unassembled WGS sequence"/>
</dbReference>
<feature type="signal peptide" evidence="1">
    <location>
        <begin position="1"/>
        <end position="16"/>
    </location>
</feature>
<comment type="caution">
    <text evidence="2">The sequence shown here is derived from an EMBL/GenBank/DDBJ whole genome shotgun (WGS) entry which is preliminary data.</text>
</comment>
<organism evidence="2 3">
    <name type="scientific">Batillaria attramentaria</name>
    <dbReference type="NCBI Taxonomy" id="370345"/>
    <lineage>
        <taxon>Eukaryota</taxon>
        <taxon>Metazoa</taxon>
        <taxon>Spiralia</taxon>
        <taxon>Lophotrochozoa</taxon>
        <taxon>Mollusca</taxon>
        <taxon>Gastropoda</taxon>
        <taxon>Caenogastropoda</taxon>
        <taxon>Sorbeoconcha</taxon>
        <taxon>Cerithioidea</taxon>
        <taxon>Batillariidae</taxon>
        <taxon>Batillaria</taxon>
    </lineage>
</organism>
<keyword evidence="1" id="KW-0732">Signal</keyword>
<proteinExistence type="predicted"/>
<protein>
    <submittedName>
        <fullName evidence="2">Uncharacterized protein</fullName>
    </submittedName>
</protein>
<sequence length="125" mass="14240">MFVLIVLCTVCSTCNDLKNSPFLGTRIVFTGELIDQTVGLKKLNKDAKDRELNEFLKAINAMLNEGGGVVYVHTDNPHLLGLFHQIDEKLQNMIPDDSCYHENFERNFEVRAHVCFRVKKELSSP</sequence>
<evidence type="ECO:0000313" key="2">
    <source>
        <dbReference type="EMBL" id="KAK7491127.1"/>
    </source>
</evidence>
<accession>A0ABD0KWK3</accession>
<gene>
    <name evidence="2" type="ORF">BaRGS_00017564</name>
</gene>